<dbReference type="Proteomes" id="UP000479710">
    <property type="component" value="Unassembled WGS sequence"/>
</dbReference>
<accession>A0A6G1CNM4</accession>
<protein>
    <submittedName>
        <fullName evidence="2">Uncharacterized protein</fullName>
    </submittedName>
</protein>
<name>A0A6G1CNM4_9ORYZ</name>
<dbReference type="OrthoDB" id="720266at2759"/>
<dbReference type="EMBL" id="SPHZ02000008">
    <property type="protein sequence ID" value="KAF0902215.1"/>
    <property type="molecule type" value="Genomic_DNA"/>
</dbReference>
<evidence type="ECO:0000313" key="3">
    <source>
        <dbReference type="Proteomes" id="UP000479710"/>
    </source>
</evidence>
<sequence length="100" mass="10427">MQVVVTDGYLPGTLVWLRAIEVFCDPYYRQFYIEDLDTPEAWYHFIQHAWLNRNTGGGQASGGSGGSDDFGGGFGGASGSGGGPDGYSGPPGGSGHGSMF</sequence>
<feature type="region of interest" description="Disordered" evidence="1">
    <location>
        <begin position="56"/>
        <end position="100"/>
    </location>
</feature>
<dbReference type="AlphaFoldDB" id="A0A6G1CNM4"/>
<evidence type="ECO:0000256" key="1">
    <source>
        <dbReference type="SAM" id="MobiDB-lite"/>
    </source>
</evidence>
<comment type="caution">
    <text evidence="2">The sequence shown here is derived from an EMBL/GenBank/DDBJ whole genome shotgun (WGS) entry which is preliminary data.</text>
</comment>
<organism evidence="2 3">
    <name type="scientific">Oryza meyeriana var. granulata</name>
    <dbReference type="NCBI Taxonomy" id="110450"/>
    <lineage>
        <taxon>Eukaryota</taxon>
        <taxon>Viridiplantae</taxon>
        <taxon>Streptophyta</taxon>
        <taxon>Embryophyta</taxon>
        <taxon>Tracheophyta</taxon>
        <taxon>Spermatophyta</taxon>
        <taxon>Magnoliopsida</taxon>
        <taxon>Liliopsida</taxon>
        <taxon>Poales</taxon>
        <taxon>Poaceae</taxon>
        <taxon>BOP clade</taxon>
        <taxon>Oryzoideae</taxon>
        <taxon>Oryzeae</taxon>
        <taxon>Oryzinae</taxon>
        <taxon>Oryza</taxon>
        <taxon>Oryza meyeriana</taxon>
    </lineage>
</organism>
<keyword evidence="3" id="KW-1185">Reference proteome</keyword>
<reference evidence="2 3" key="1">
    <citation type="submission" date="2019-11" db="EMBL/GenBank/DDBJ databases">
        <title>Whole genome sequence of Oryza granulata.</title>
        <authorList>
            <person name="Li W."/>
        </authorList>
    </citation>
    <scope>NUCLEOTIDE SEQUENCE [LARGE SCALE GENOMIC DNA]</scope>
    <source>
        <strain evidence="3">cv. Menghai</strain>
        <tissue evidence="2">Leaf</tissue>
    </source>
</reference>
<evidence type="ECO:0000313" key="2">
    <source>
        <dbReference type="EMBL" id="KAF0902215.1"/>
    </source>
</evidence>
<gene>
    <name evidence="2" type="ORF">E2562_014454</name>
</gene>
<proteinExistence type="predicted"/>